<dbReference type="InterPro" id="IPR036271">
    <property type="entry name" value="Tet_transcr_reg_TetR-rel_C_sf"/>
</dbReference>
<dbReference type="Proteomes" id="UP000053244">
    <property type="component" value="Unassembled WGS sequence"/>
</dbReference>
<dbReference type="InterPro" id="IPR009057">
    <property type="entry name" value="Homeodomain-like_sf"/>
</dbReference>
<dbReference type="OrthoDB" id="2356263at2"/>
<reference evidence="4 5" key="1">
    <citation type="submission" date="2015-10" db="EMBL/GenBank/DDBJ databases">
        <authorList>
            <person name="Gilbert D.G."/>
        </authorList>
    </citation>
    <scope>NUCLEOTIDE SEQUENCE [LARGE SCALE GENOMIC DNA]</scope>
    <source>
        <strain evidence="4 5">NRRL B-16712</strain>
    </source>
</reference>
<dbReference type="GO" id="GO:0003700">
    <property type="term" value="F:DNA-binding transcription factor activity"/>
    <property type="evidence" value="ECO:0007669"/>
    <property type="project" value="TreeGrafter"/>
</dbReference>
<comment type="caution">
    <text evidence="4">The sequence shown here is derived from an EMBL/GenBank/DDBJ whole genome shotgun (WGS) entry which is preliminary data.</text>
</comment>
<dbReference type="PANTHER" id="PTHR30055:SF219">
    <property type="entry name" value="TRANSCRIPTIONAL REGULATORY PROTEIN"/>
    <property type="match status" value="1"/>
</dbReference>
<protein>
    <submittedName>
        <fullName evidence="4">TetR family transcriptional regulator</fullName>
    </submittedName>
</protein>
<evidence type="ECO:0000259" key="3">
    <source>
        <dbReference type="PROSITE" id="PS50977"/>
    </source>
</evidence>
<dbReference type="InterPro" id="IPR041583">
    <property type="entry name" value="TetR_C_31"/>
</dbReference>
<accession>A0A0X3V3Z3</accession>
<dbReference type="PROSITE" id="PS50977">
    <property type="entry name" value="HTH_TETR_2"/>
    <property type="match status" value="1"/>
</dbReference>
<dbReference type="PANTHER" id="PTHR30055">
    <property type="entry name" value="HTH-TYPE TRANSCRIPTIONAL REGULATOR RUTR"/>
    <property type="match status" value="1"/>
</dbReference>
<dbReference type="InterPro" id="IPR050109">
    <property type="entry name" value="HTH-type_TetR-like_transc_reg"/>
</dbReference>
<keyword evidence="5" id="KW-1185">Reference proteome</keyword>
<dbReference type="InterPro" id="IPR001647">
    <property type="entry name" value="HTH_TetR"/>
</dbReference>
<dbReference type="GO" id="GO:0000976">
    <property type="term" value="F:transcription cis-regulatory region binding"/>
    <property type="evidence" value="ECO:0007669"/>
    <property type="project" value="TreeGrafter"/>
</dbReference>
<dbReference type="SUPFAM" id="SSF48498">
    <property type="entry name" value="Tetracyclin repressor-like, C-terminal domain"/>
    <property type="match status" value="1"/>
</dbReference>
<dbReference type="EMBL" id="LLZH01000048">
    <property type="protein sequence ID" value="KUL39491.1"/>
    <property type="molecule type" value="Genomic_DNA"/>
</dbReference>
<sequence>MGNREALLEGAKRCLAEKGYARTTARDIATAAGTSLAAIGYHYRTTEALLNAALFEVMQEWGDEMARALATDDLADAGPLERFEAVWIRIIDSFRTHRSLWAMQLEALTQSQHQPEVRAQLAEGLSAARLGLAELFDVSPAPSSPALNAAVGAFHQALLTGVLTQWLIDPDQAPSAADLTAALRRLATTIAPAPA</sequence>
<dbReference type="SUPFAM" id="SSF46689">
    <property type="entry name" value="Homeodomain-like"/>
    <property type="match status" value="1"/>
</dbReference>
<evidence type="ECO:0000256" key="1">
    <source>
        <dbReference type="ARBA" id="ARBA00023125"/>
    </source>
</evidence>
<dbReference type="Pfam" id="PF00440">
    <property type="entry name" value="TetR_N"/>
    <property type="match status" value="1"/>
</dbReference>
<evidence type="ECO:0000256" key="2">
    <source>
        <dbReference type="PROSITE-ProRule" id="PRU00335"/>
    </source>
</evidence>
<dbReference type="AlphaFoldDB" id="A0A0X3V3Z3"/>
<evidence type="ECO:0000313" key="4">
    <source>
        <dbReference type="EMBL" id="KUL39491.1"/>
    </source>
</evidence>
<feature type="DNA-binding region" description="H-T-H motif" evidence="2">
    <location>
        <begin position="24"/>
        <end position="43"/>
    </location>
</feature>
<name>A0A0X3V3Z3_9ACTN</name>
<dbReference type="Gene3D" id="1.10.357.10">
    <property type="entry name" value="Tetracycline Repressor, domain 2"/>
    <property type="match status" value="1"/>
</dbReference>
<dbReference type="PRINTS" id="PR00455">
    <property type="entry name" value="HTHTETR"/>
</dbReference>
<evidence type="ECO:0000313" key="5">
    <source>
        <dbReference type="Proteomes" id="UP000053244"/>
    </source>
</evidence>
<dbReference type="Pfam" id="PF17940">
    <property type="entry name" value="TetR_C_31"/>
    <property type="match status" value="1"/>
</dbReference>
<organism evidence="4 5">
    <name type="scientific">Actinoplanes awajinensis subsp. mycoplanecinus</name>
    <dbReference type="NCBI Taxonomy" id="135947"/>
    <lineage>
        <taxon>Bacteria</taxon>
        <taxon>Bacillati</taxon>
        <taxon>Actinomycetota</taxon>
        <taxon>Actinomycetes</taxon>
        <taxon>Micromonosporales</taxon>
        <taxon>Micromonosporaceae</taxon>
        <taxon>Actinoplanes</taxon>
    </lineage>
</organism>
<keyword evidence="1 2" id="KW-0238">DNA-binding</keyword>
<proteinExistence type="predicted"/>
<dbReference type="RefSeq" id="WP_067687314.1">
    <property type="nucleotide sequence ID" value="NZ_LLZH01000048.1"/>
</dbReference>
<feature type="domain" description="HTH tetR-type" evidence="3">
    <location>
        <begin position="1"/>
        <end position="61"/>
    </location>
</feature>
<gene>
    <name evidence="4" type="ORF">ADL15_09520</name>
</gene>